<reference evidence="1 2" key="1">
    <citation type="submission" date="2016-11" db="EMBL/GenBank/DDBJ databases">
        <title>Whole genomes of Flavobacteriaceae.</title>
        <authorList>
            <person name="Stine C."/>
            <person name="Li C."/>
            <person name="Tadesse D."/>
        </authorList>
    </citation>
    <scope>NUCLEOTIDE SEQUENCE [LARGE SCALE GENOMIC DNA]</scope>
    <source>
        <strain evidence="1 2">DSM 24704</strain>
    </source>
</reference>
<evidence type="ECO:0000313" key="2">
    <source>
        <dbReference type="Proteomes" id="UP000214684"/>
    </source>
</evidence>
<evidence type="ECO:0000313" key="1">
    <source>
        <dbReference type="EMBL" id="OXE96581.1"/>
    </source>
</evidence>
<accession>A0A227NHL2</accession>
<dbReference type="AlphaFoldDB" id="A0A227NHL2"/>
<organism evidence="1 2">
    <name type="scientific">Flavobacterium araucananum</name>
    <dbReference type="NCBI Taxonomy" id="946678"/>
    <lineage>
        <taxon>Bacteria</taxon>
        <taxon>Pseudomonadati</taxon>
        <taxon>Bacteroidota</taxon>
        <taxon>Flavobacteriia</taxon>
        <taxon>Flavobacteriales</taxon>
        <taxon>Flavobacteriaceae</taxon>
        <taxon>Flavobacterium</taxon>
    </lineage>
</organism>
<name>A0A227NHL2_9FLAO</name>
<sequence length="181" mass="20842">MSLKIYNRNVLKISIKNMEQIFKITRYVFIALIIISCNNKKDENSKEALKSNLSKSKILFCSFPDTVKVNKVIDGKLQYDVSNIDSTITSSRFLVLVLSTSVNKELANYNEVDNNALLSYVDSLNTGKFEFKAVFEKKGKQILNIVIRDHKFLKLQKNIPRDKMILRTSDCLFSKEVYVVD</sequence>
<keyword evidence="2" id="KW-1185">Reference proteome</keyword>
<dbReference type="EMBL" id="MUGS01000083">
    <property type="protein sequence ID" value="OXE96581.1"/>
    <property type="molecule type" value="Genomic_DNA"/>
</dbReference>
<protein>
    <submittedName>
        <fullName evidence="1">Uncharacterized protein</fullName>
    </submittedName>
</protein>
<comment type="caution">
    <text evidence="1">The sequence shown here is derived from an EMBL/GenBank/DDBJ whole genome shotgun (WGS) entry which is preliminary data.</text>
</comment>
<gene>
    <name evidence="1" type="ORF">B0A64_23710</name>
</gene>
<dbReference type="Proteomes" id="UP000214684">
    <property type="component" value="Unassembled WGS sequence"/>
</dbReference>
<proteinExistence type="predicted"/>